<dbReference type="PANTHER" id="PTHR12113">
    <property type="entry name" value="DICKKOPF3-LIKE 3"/>
    <property type="match status" value="1"/>
</dbReference>
<evidence type="ECO:0000256" key="1">
    <source>
        <dbReference type="ARBA" id="ARBA00004613"/>
    </source>
</evidence>
<keyword evidence="2" id="KW-0964">Secreted</keyword>
<dbReference type="GO" id="GO:0039706">
    <property type="term" value="F:co-receptor binding"/>
    <property type="evidence" value="ECO:0007669"/>
    <property type="project" value="TreeGrafter"/>
</dbReference>
<gene>
    <name evidence="5" type="primary">LOC115215372</name>
</gene>
<dbReference type="RefSeq" id="XP_029640388.1">
    <property type="nucleotide sequence ID" value="XM_029784528.2"/>
</dbReference>
<dbReference type="GO" id="GO:0048019">
    <property type="term" value="F:receptor antagonist activity"/>
    <property type="evidence" value="ECO:0007669"/>
    <property type="project" value="TreeGrafter"/>
</dbReference>
<keyword evidence="4" id="KW-1185">Reference proteome</keyword>
<protein>
    <submittedName>
        <fullName evidence="5">Dickkopf-related protein 3-like</fullName>
    </submittedName>
</protein>
<evidence type="ECO:0000313" key="5">
    <source>
        <dbReference type="RefSeq" id="XP_029640388.1"/>
    </source>
</evidence>
<dbReference type="PANTHER" id="PTHR12113:SF31">
    <property type="entry name" value="DICKKOPF N-TERMINAL CYSTEINE-RICH DOMAIN-CONTAINING PROTEIN"/>
    <property type="match status" value="1"/>
</dbReference>
<evidence type="ECO:0000256" key="3">
    <source>
        <dbReference type="ARBA" id="ARBA00022729"/>
    </source>
</evidence>
<name>A0A6P7SQI9_9MOLL</name>
<evidence type="ECO:0000313" key="4">
    <source>
        <dbReference type="Proteomes" id="UP000515154"/>
    </source>
</evidence>
<reference evidence="5" key="1">
    <citation type="submission" date="2025-08" db="UniProtKB">
        <authorList>
            <consortium name="RefSeq"/>
        </authorList>
    </citation>
    <scope>IDENTIFICATION</scope>
</reference>
<sequence length="205" mass="23734">MKRENRYFEVLLFLNSFSLCFCNIWTLLQSSPIQGQISKRLSTHPRNIHAVVSRNMLDQKMICDKSSDCSNSNMFCDLHYGICDYHRTLGEPCREDSHCEGHNICMYGQCEKRARETSRGARCQTDKDCDSSMCCARRHGERICQPKLKIGQKCYVPKGGLDYSLNQVCPCLDGLHCRTTSKTKSTSRKSGWHYYNFFEHLRCSK</sequence>
<keyword evidence="3" id="KW-0732">Signal</keyword>
<dbReference type="GO" id="GO:0090090">
    <property type="term" value="P:negative regulation of canonical Wnt signaling pathway"/>
    <property type="evidence" value="ECO:0007669"/>
    <property type="project" value="TreeGrafter"/>
</dbReference>
<dbReference type="GO" id="GO:0005615">
    <property type="term" value="C:extracellular space"/>
    <property type="evidence" value="ECO:0007669"/>
    <property type="project" value="TreeGrafter"/>
</dbReference>
<accession>A0A6P7SQI9</accession>
<dbReference type="AlphaFoldDB" id="A0A6P7SQI9"/>
<organism evidence="4 5">
    <name type="scientific">Octopus sinensis</name>
    <name type="common">East Asian common octopus</name>
    <dbReference type="NCBI Taxonomy" id="2607531"/>
    <lineage>
        <taxon>Eukaryota</taxon>
        <taxon>Metazoa</taxon>
        <taxon>Spiralia</taxon>
        <taxon>Lophotrochozoa</taxon>
        <taxon>Mollusca</taxon>
        <taxon>Cephalopoda</taxon>
        <taxon>Coleoidea</taxon>
        <taxon>Octopodiformes</taxon>
        <taxon>Octopoda</taxon>
        <taxon>Incirrata</taxon>
        <taxon>Octopodidae</taxon>
        <taxon>Octopus</taxon>
    </lineage>
</organism>
<evidence type="ECO:0000256" key="2">
    <source>
        <dbReference type="ARBA" id="ARBA00022525"/>
    </source>
</evidence>
<dbReference type="InterPro" id="IPR039863">
    <property type="entry name" value="DKK1-4"/>
</dbReference>
<dbReference type="KEGG" id="osn:115215372"/>
<dbReference type="Gene3D" id="2.10.80.10">
    <property type="entry name" value="Lipase, subunit A"/>
    <property type="match status" value="1"/>
</dbReference>
<proteinExistence type="predicted"/>
<comment type="subcellular location">
    <subcellularLocation>
        <location evidence="1">Secreted</location>
    </subcellularLocation>
</comment>
<dbReference type="Proteomes" id="UP000515154">
    <property type="component" value="Linkage group LG9"/>
</dbReference>